<dbReference type="PROSITE" id="PS51257">
    <property type="entry name" value="PROKAR_LIPOPROTEIN"/>
    <property type="match status" value="1"/>
</dbReference>
<sequence>MVPPLLRRLGLGFALAVGVTSVGGCDSGPPAGDVSGLVTLDGKPVDNGYVNLLPADGKSPSSGGEIGPDGRYRVRKASVGVMKVEIRSSKVTGKKKLYNTKDSPEQEIRQEILPTKYNNPTTLTYDVPAGASEKNWELQSK</sequence>
<proteinExistence type="predicted"/>
<dbReference type="AlphaFoldDB" id="A0A5C1A6A8"/>
<dbReference type="Proteomes" id="UP000324974">
    <property type="component" value="Chromosome"/>
</dbReference>
<accession>A0A5C1A6A8</accession>
<gene>
    <name evidence="2" type="ORF">PX52LOC_00226</name>
</gene>
<feature type="region of interest" description="Disordered" evidence="1">
    <location>
        <begin position="118"/>
        <end position="141"/>
    </location>
</feature>
<dbReference type="EMBL" id="CP042425">
    <property type="protein sequence ID" value="QEL13372.1"/>
    <property type="molecule type" value="Genomic_DNA"/>
</dbReference>
<dbReference type="GO" id="GO:0004180">
    <property type="term" value="F:carboxypeptidase activity"/>
    <property type="evidence" value="ECO:0007669"/>
    <property type="project" value="UniProtKB-KW"/>
</dbReference>
<dbReference type="RefSeq" id="WP_149108349.1">
    <property type="nucleotide sequence ID" value="NZ_CP042425.1"/>
</dbReference>
<evidence type="ECO:0000313" key="3">
    <source>
        <dbReference type="Proteomes" id="UP000324974"/>
    </source>
</evidence>
<dbReference type="KEGG" id="lrs:PX52LOC_00226"/>
<keyword evidence="3" id="KW-1185">Reference proteome</keyword>
<keyword evidence="2" id="KW-0121">Carboxypeptidase</keyword>
<evidence type="ECO:0000313" key="2">
    <source>
        <dbReference type="EMBL" id="QEL13372.1"/>
    </source>
</evidence>
<dbReference type="OrthoDB" id="291697at2"/>
<reference evidence="3" key="1">
    <citation type="submission" date="2019-08" db="EMBL/GenBank/DDBJ databases">
        <title>Limnoglobus roseus gen. nov., sp. nov., a novel freshwater planctomycete with a giant genome from the family Gemmataceae.</title>
        <authorList>
            <person name="Kulichevskaya I.S."/>
            <person name="Naumoff D.G."/>
            <person name="Miroshnikov K."/>
            <person name="Ivanova A."/>
            <person name="Philippov D.A."/>
            <person name="Hakobyan A."/>
            <person name="Rijpstra I.C."/>
            <person name="Sinninghe Damste J.S."/>
            <person name="Liesack W."/>
            <person name="Dedysh S.N."/>
        </authorList>
    </citation>
    <scope>NUCLEOTIDE SEQUENCE [LARGE SCALE GENOMIC DNA]</scope>
    <source>
        <strain evidence="3">PX52</strain>
    </source>
</reference>
<evidence type="ECO:0000256" key="1">
    <source>
        <dbReference type="SAM" id="MobiDB-lite"/>
    </source>
</evidence>
<name>A0A5C1A6A8_9BACT</name>
<keyword evidence="2" id="KW-0645">Protease</keyword>
<organism evidence="2 3">
    <name type="scientific">Limnoglobus roseus</name>
    <dbReference type="NCBI Taxonomy" id="2598579"/>
    <lineage>
        <taxon>Bacteria</taxon>
        <taxon>Pseudomonadati</taxon>
        <taxon>Planctomycetota</taxon>
        <taxon>Planctomycetia</taxon>
        <taxon>Gemmatales</taxon>
        <taxon>Gemmataceae</taxon>
        <taxon>Limnoglobus</taxon>
    </lineage>
</organism>
<protein>
    <submittedName>
        <fullName evidence="2">Carboxypeptidase regulatory-like domain-containing protein</fullName>
    </submittedName>
</protein>
<keyword evidence="2" id="KW-0378">Hydrolase</keyword>